<organism evidence="5 6">
    <name type="scientific">Acrobeloides nanus</name>
    <dbReference type="NCBI Taxonomy" id="290746"/>
    <lineage>
        <taxon>Eukaryota</taxon>
        <taxon>Metazoa</taxon>
        <taxon>Ecdysozoa</taxon>
        <taxon>Nematoda</taxon>
        <taxon>Chromadorea</taxon>
        <taxon>Rhabditida</taxon>
        <taxon>Tylenchina</taxon>
        <taxon>Cephalobomorpha</taxon>
        <taxon>Cephaloboidea</taxon>
        <taxon>Cephalobidae</taxon>
        <taxon>Acrobeloides</taxon>
    </lineage>
</organism>
<dbReference type="GO" id="GO:0042302">
    <property type="term" value="F:structural constituent of cuticle"/>
    <property type="evidence" value="ECO:0007669"/>
    <property type="project" value="InterPro"/>
</dbReference>
<evidence type="ECO:0000259" key="4">
    <source>
        <dbReference type="SMART" id="SM01088"/>
    </source>
</evidence>
<feature type="compositionally biased region" description="Low complexity" evidence="2">
    <location>
        <begin position="86"/>
        <end position="98"/>
    </location>
</feature>
<feature type="domain" description="Nematode cuticle collagen N-terminal" evidence="4">
    <location>
        <begin position="6"/>
        <end position="51"/>
    </location>
</feature>
<feature type="compositionally biased region" description="Low complexity" evidence="2">
    <location>
        <begin position="123"/>
        <end position="148"/>
    </location>
</feature>
<dbReference type="SMART" id="SM01088">
    <property type="entry name" value="Col_cuticle_N"/>
    <property type="match status" value="1"/>
</dbReference>
<name>A0A914D1G6_9BILA</name>
<evidence type="ECO:0000256" key="3">
    <source>
        <dbReference type="SAM" id="Phobius"/>
    </source>
</evidence>
<evidence type="ECO:0000313" key="6">
    <source>
        <dbReference type="WBParaSite" id="ACRNAN_scaffold16856.g29582.t1"/>
    </source>
</evidence>
<keyword evidence="1" id="KW-0677">Repeat</keyword>
<feature type="region of interest" description="Disordered" evidence="2">
    <location>
        <begin position="86"/>
        <end position="163"/>
    </location>
</feature>
<protein>
    <submittedName>
        <fullName evidence="6">Nematode cuticle collagen N-terminal domain-containing protein</fullName>
    </submittedName>
</protein>
<dbReference type="WBParaSite" id="ACRNAN_scaffold16856.g29582.t1">
    <property type="protein sequence ID" value="ACRNAN_scaffold16856.g29582.t1"/>
    <property type="gene ID" value="ACRNAN_scaffold16856.g29582"/>
</dbReference>
<feature type="transmembrane region" description="Helical" evidence="3">
    <location>
        <begin position="6"/>
        <end position="24"/>
    </location>
</feature>
<feature type="compositionally biased region" description="Polar residues" evidence="2">
    <location>
        <begin position="99"/>
        <end position="110"/>
    </location>
</feature>
<dbReference type="PANTHER" id="PTHR24637">
    <property type="entry name" value="COLLAGEN"/>
    <property type="match status" value="1"/>
</dbReference>
<evidence type="ECO:0000256" key="1">
    <source>
        <dbReference type="ARBA" id="ARBA00022737"/>
    </source>
</evidence>
<dbReference type="Proteomes" id="UP000887540">
    <property type="component" value="Unplaced"/>
</dbReference>
<sequence>MGKDFFVGLTTAVTGITIMVTLVVDINSLHDEIMSEMIEFKDIANNAWTGIQEIQKTSYVDITAFAGRAKRQYGNENIVATTAAAASGGESGYGAQSAPVEQTQTASSGGCNCAAKAQSCPKGPAGAPGQAGSPGEDGTPGQPGQPGQHAHAPSASYDNPPCA</sequence>
<evidence type="ECO:0000313" key="5">
    <source>
        <dbReference type="Proteomes" id="UP000887540"/>
    </source>
</evidence>
<reference evidence="6" key="1">
    <citation type="submission" date="2022-11" db="UniProtKB">
        <authorList>
            <consortium name="WormBaseParasite"/>
        </authorList>
    </citation>
    <scope>IDENTIFICATION</scope>
</reference>
<dbReference type="Pfam" id="PF01484">
    <property type="entry name" value="Col_cuticle_N"/>
    <property type="match status" value="1"/>
</dbReference>
<proteinExistence type="predicted"/>
<keyword evidence="3" id="KW-0472">Membrane</keyword>
<dbReference type="InterPro" id="IPR002486">
    <property type="entry name" value="Col_cuticle_N"/>
</dbReference>
<dbReference type="AlphaFoldDB" id="A0A914D1G6"/>
<keyword evidence="3" id="KW-1133">Transmembrane helix</keyword>
<accession>A0A914D1G6</accession>
<keyword evidence="5" id="KW-1185">Reference proteome</keyword>
<keyword evidence="3" id="KW-0812">Transmembrane</keyword>
<evidence type="ECO:0000256" key="2">
    <source>
        <dbReference type="SAM" id="MobiDB-lite"/>
    </source>
</evidence>
<dbReference type="PANTHER" id="PTHR24637:SF421">
    <property type="entry name" value="CUTICLE COLLAGEN DPY-2"/>
    <property type="match status" value="1"/>
</dbReference>